<dbReference type="GO" id="GO:0004180">
    <property type="term" value="F:carboxypeptidase activity"/>
    <property type="evidence" value="ECO:0007669"/>
    <property type="project" value="UniProtKB-KW"/>
</dbReference>
<gene>
    <name evidence="1" type="ORF">EG849_01385</name>
</gene>
<comment type="caution">
    <text evidence="1">The sequence shown here is derived from an EMBL/GenBank/DDBJ whole genome shotgun (WGS) entry which is preliminary data.</text>
</comment>
<name>A0A3P3WG64_9FLAO</name>
<dbReference type="InterPro" id="IPR008969">
    <property type="entry name" value="CarboxyPept-like_regulatory"/>
</dbReference>
<evidence type="ECO:0000313" key="2">
    <source>
        <dbReference type="Proteomes" id="UP000271937"/>
    </source>
</evidence>
<protein>
    <submittedName>
        <fullName evidence="1">Carboxypeptidase-like regulatory domain-containing protein</fullName>
    </submittedName>
</protein>
<evidence type="ECO:0000313" key="1">
    <source>
        <dbReference type="EMBL" id="RRJ94151.1"/>
    </source>
</evidence>
<dbReference type="AlphaFoldDB" id="A0A3P3WG64"/>
<organism evidence="1 2">
    <name type="scientific">Flavobacterium macacae</name>
    <dbReference type="NCBI Taxonomy" id="2488993"/>
    <lineage>
        <taxon>Bacteria</taxon>
        <taxon>Pseudomonadati</taxon>
        <taxon>Bacteroidota</taxon>
        <taxon>Flavobacteriia</taxon>
        <taxon>Flavobacteriales</taxon>
        <taxon>Flavobacteriaceae</taxon>
        <taxon>Flavobacterium</taxon>
    </lineage>
</organism>
<keyword evidence="2" id="KW-1185">Reference proteome</keyword>
<dbReference type="Gene3D" id="2.60.40.1120">
    <property type="entry name" value="Carboxypeptidase-like, regulatory domain"/>
    <property type="match status" value="1"/>
</dbReference>
<keyword evidence="1" id="KW-0378">Hydrolase</keyword>
<reference evidence="1 2" key="1">
    <citation type="submission" date="2018-11" db="EMBL/GenBank/DDBJ databases">
        <title>Flavobacterium sp. nov., YIM 102600 draft genome.</title>
        <authorList>
            <person name="Li G."/>
            <person name="Jiang Y."/>
        </authorList>
    </citation>
    <scope>NUCLEOTIDE SEQUENCE [LARGE SCALE GENOMIC DNA]</scope>
    <source>
        <strain evidence="1 2">YIM 102600</strain>
    </source>
</reference>
<dbReference type="Pfam" id="PF13715">
    <property type="entry name" value="CarbopepD_reg_2"/>
    <property type="match status" value="1"/>
</dbReference>
<accession>A0A3P3WG64</accession>
<dbReference type="OrthoDB" id="914976at2"/>
<dbReference type="EMBL" id="RQVR01000001">
    <property type="protein sequence ID" value="RRJ94151.1"/>
    <property type="molecule type" value="Genomic_DNA"/>
</dbReference>
<proteinExistence type="predicted"/>
<dbReference type="RefSeq" id="WP_125011293.1">
    <property type="nucleotide sequence ID" value="NZ_RQVR01000001.1"/>
</dbReference>
<dbReference type="Proteomes" id="UP000271937">
    <property type="component" value="Unassembled WGS sequence"/>
</dbReference>
<keyword evidence="1" id="KW-0121">Carboxypeptidase</keyword>
<dbReference type="SUPFAM" id="SSF49464">
    <property type="entry name" value="Carboxypeptidase regulatory domain-like"/>
    <property type="match status" value="1"/>
</dbReference>
<keyword evidence="1" id="KW-0645">Protease</keyword>
<sequence length="301" mass="34193">MIEKRKKKQETRYLVLFFLIGCVSFAQTRGVVKDSISGNPIPYVSVWVENEAIGTTSEENGEFVINVSDKNKNLVFSALGFKKKTVKASESKSVALSMDAVEIGEILISNNRKEKTQIEIGKTKNRVAEAFDNGPKMDAKFFPYLPEYKKTNWIKKASITVDSKIEDAIIRIQLYGVDANGFPSEELLDKNYIVTIKKGITKQEVDLTDFNLEMPETGVFVVFERLLIQKNKITRTITDYNSNTTKTKISFAPQVLYNAVEKEYLYSFSGGKWIRQTKEELNPYGKGKMIYEPSINLILTN</sequence>